<dbReference type="CDD" id="cd07816">
    <property type="entry name" value="Bet_v1-like"/>
    <property type="match status" value="1"/>
</dbReference>
<dbReference type="GO" id="GO:0006952">
    <property type="term" value="P:defense response"/>
    <property type="evidence" value="ECO:0007669"/>
    <property type="project" value="InterPro"/>
</dbReference>
<evidence type="ECO:0000313" key="3">
    <source>
        <dbReference type="Proteomes" id="UP001279734"/>
    </source>
</evidence>
<evidence type="ECO:0000313" key="2">
    <source>
        <dbReference type="EMBL" id="GMH01984.1"/>
    </source>
</evidence>
<dbReference type="Pfam" id="PF00407">
    <property type="entry name" value="Bet_v_1"/>
    <property type="match status" value="1"/>
</dbReference>
<dbReference type="AlphaFoldDB" id="A0AAD3S0D5"/>
<dbReference type="InterPro" id="IPR051761">
    <property type="entry name" value="MLP-like_ligand-binding"/>
</dbReference>
<sequence length="151" mass="16883">MGLTGKLIAEFEIKSSGDLFHDMFSNKPHHISKASPHHIQGCDLHDGEFGTPGSVILWNYKIDGKACVAKEIVEAIDVENKSITFKVIEGDLMNDYKIFKLTIDVTPKGDTSVVKWTLEYEKLHDGVDEALKILELAIRVTKDIEAHHLKA</sequence>
<dbReference type="Gene3D" id="3.30.530.20">
    <property type="match status" value="1"/>
</dbReference>
<organism evidence="2 3">
    <name type="scientific">Nepenthes gracilis</name>
    <name type="common">Slender pitcher plant</name>
    <dbReference type="NCBI Taxonomy" id="150966"/>
    <lineage>
        <taxon>Eukaryota</taxon>
        <taxon>Viridiplantae</taxon>
        <taxon>Streptophyta</taxon>
        <taxon>Embryophyta</taxon>
        <taxon>Tracheophyta</taxon>
        <taxon>Spermatophyta</taxon>
        <taxon>Magnoliopsida</taxon>
        <taxon>eudicotyledons</taxon>
        <taxon>Gunneridae</taxon>
        <taxon>Pentapetalae</taxon>
        <taxon>Caryophyllales</taxon>
        <taxon>Nepenthaceae</taxon>
        <taxon>Nepenthes</taxon>
    </lineage>
</organism>
<dbReference type="SMART" id="SM01037">
    <property type="entry name" value="Bet_v_1"/>
    <property type="match status" value="1"/>
</dbReference>
<dbReference type="SUPFAM" id="SSF55961">
    <property type="entry name" value="Bet v1-like"/>
    <property type="match status" value="1"/>
</dbReference>
<feature type="domain" description="Bet v I/Major latex protein" evidence="1">
    <location>
        <begin position="2"/>
        <end position="151"/>
    </location>
</feature>
<dbReference type="InterPro" id="IPR023393">
    <property type="entry name" value="START-like_dom_sf"/>
</dbReference>
<keyword evidence="3" id="KW-1185">Reference proteome</keyword>
<dbReference type="InterPro" id="IPR000916">
    <property type="entry name" value="Bet_v_I/MLP"/>
</dbReference>
<accession>A0AAD3S0D5</accession>
<name>A0AAD3S0D5_NEPGR</name>
<evidence type="ECO:0000259" key="1">
    <source>
        <dbReference type="SMART" id="SM01037"/>
    </source>
</evidence>
<gene>
    <name evidence="2" type="ORF">Nepgr_003823</name>
</gene>
<comment type="caution">
    <text evidence="2">The sequence shown here is derived from an EMBL/GenBank/DDBJ whole genome shotgun (WGS) entry which is preliminary data.</text>
</comment>
<dbReference type="PANTHER" id="PTHR31907">
    <property type="entry name" value="MLP-LIKE PROTEIN 423"/>
    <property type="match status" value="1"/>
</dbReference>
<dbReference type="EMBL" id="BSYO01000003">
    <property type="protein sequence ID" value="GMH01984.1"/>
    <property type="molecule type" value="Genomic_DNA"/>
</dbReference>
<protein>
    <recommendedName>
        <fullName evidence="1">Bet v I/Major latex protein domain-containing protein</fullName>
    </recommendedName>
</protein>
<dbReference type="Proteomes" id="UP001279734">
    <property type="component" value="Unassembled WGS sequence"/>
</dbReference>
<reference evidence="2" key="1">
    <citation type="submission" date="2023-05" db="EMBL/GenBank/DDBJ databases">
        <title>Nepenthes gracilis genome sequencing.</title>
        <authorList>
            <person name="Fukushima K."/>
        </authorList>
    </citation>
    <scope>NUCLEOTIDE SEQUENCE</scope>
    <source>
        <strain evidence="2">SING2019-196</strain>
    </source>
</reference>
<proteinExistence type="predicted"/>